<keyword evidence="2" id="KW-1185">Reference proteome</keyword>
<proteinExistence type="predicted"/>
<sequence>MVFIAVSACSSNPGDTPDSGTDAPAAIAPAAAAVSPPVGAAPDGVVLPLSEPVLSSVFDGGTRSLVAIVGPADSATELGIYPARGAGRVVALPAPVTAIATDGDGAVYLANRGGYTRVDVRSGRLDSVDVDGHPDTRFTAITLRADGRVALGSDSGGVYTIAPDHSVAARIETFARVDELAAQGDTVFALDRSQTSVTTVEPGGDETGPALRAGQGATTMVTDTAGRLLVADTRGGQLLVFGSDPLMLRQQYPVPGAPYGLASSPTLTWVSETASNIVVGYDLGTGIPVEKVRYRTVRQPNSLAYDDDTGTLYVASGVGEGVQVIATRTAP</sequence>
<name>A0ABT1MAB2_9MYCO</name>
<dbReference type="SUPFAM" id="SSF101898">
    <property type="entry name" value="NHL repeat"/>
    <property type="match status" value="1"/>
</dbReference>
<evidence type="ECO:0000313" key="1">
    <source>
        <dbReference type="EMBL" id="MCP9276101.1"/>
    </source>
</evidence>
<dbReference type="EMBL" id="JANDBD010000014">
    <property type="protein sequence ID" value="MCP9276101.1"/>
    <property type="molecule type" value="Genomic_DNA"/>
</dbReference>
<accession>A0ABT1MAB2</accession>
<comment type="caution">
    <text evidence="1">The sequence shown here is derived from an EMBL/GenBank/DDBJ whole genome shotgun (WGS) entry which is preliminary data.</text>
</comment>
<dbReference type="Gene3D" id="2.130.10.10">
    <property type="entry name" value="YVTN repeat-like/Quinoprotein amine dehydrogenase"/>
    <property type="match status" value="2"/>
</dbReference>
<evidence type="ECO:0008006" key="3">
    <source>
        <dbReference type="Google" id="ProtNLM"/>
    </source>
</evidence>
<gene>
    <name evidence="1" type="ORF">NM203_28335</name>
</gene>
<protein>
    <recommendedName>
        <fullName evidence="3">Lipoprotein</fullName>
    </recommendedName>
</protein>
<dbReference type="Proteomes" id="UP001651690">
    <property type="component" value="Unassembled WGS sequence"/>
</dbReference>
<dbReference type="RefSeq" id="WP_255063957.1">
    <property type="nucleotide sequence ID" value="NZ_JANDBD010000014.1"/>
</dbReference>
<reference evidence="1 2" key="1">
    <citation type="submission" date="2022-06" db="EMBL/GenBank/DDBJ databases">
        <title>Mycolicibacterium sp. CAU 1645 isolated from seawater.</title>
        <authorList>
            <person name="Kim W."/>
        </authorList>
    </citation>
    <scope>NUCLEOTIDE SEQUENCE [LARGE SCALE GENOMIC DNA]</scope>
    <source>
        <strain evidence="1 2">CAU 1645</strain>
    </source>
</reference>
<dbReference type="InterPro" id="IPR015943">
    <property type="entry name" value="WD40/YVTN_repeat-like_dom_sf"/>
</dbReference>
<evidence type="ECO:0000313" key="2">
    <source>
        <dbReference type="Proteomes" id="UP001651690"/>
    </source>
</evidence>
<organism evidence="1 2">
    <name type="scientific">Mycolicibacterium arenosum</name>
    <dbReference type="NCBI Taxonomy" id="2952157"/>
    <lineage>
        <taxon>Bacteria</taxon>
        <taxon>Bacillati</taxon>
        <taxon>Actinomycetota</taxon>
        <taxon>Actinomycetes</taxon>
        <taxon>Mycobacteriales</taxon>
        <taxon>Mycobacteriaceae</taxon>
        <taxon>Mycolicibacterium</taxon>
    </lineage>
</organism>